<sequence length="171" mass="17807">MKQGSTCVAFAGVAGLLAGPTFGRLADRGNRVWTLCLGLLMTAASYGALALHSNPFQVTILGAAFMQGFSQIGATVTSQAFVQQQALPEVRGVILGMYGMCGGVGQIISVFTCGQLFSRWTMQSPFALMGLMNLCVMLTCLLLHKKVRDPSQSSCASPLAGASATNTCGDS</sequence>
<dbReference type="PANTHER" id="PTHR23524">
    <property type="entry name" value="TRANSPORTER, PUTATIVE (AFU_ORTHOLOGUE AFUA_8G04850)-RELATED"/>
    <property type="match status" value="1"/>
</dbReference>
<keyword evidence="2" id="KW-0472">Membrane</keyword>
<dbReference type="GO" id="GO:0022857">
    <property type="term" value="F:transmembrane transporter activity"/>
    <property type="evidence" value="ECO:0007669"/>
    <property type="project" value="InterPro"/>
</dbReference>
<evidence type="ECO:0000256" key="1">
    <source>
        <dbReference type="ARBA" id="ARBA00004141"/>
    </source>
</evidence>
<dbReference type="PANTHER" id="PTHR23524:SF1">
    <property type="entry name" value="MRH DOMAIN-CONTAINING PROTEIN-RELATED"/>
    <property type="match status" value="1"/>
</dbReference>
<reference evidence="4" key="1">
    <citation type="submission" date="2021-01" db="EMBL/GenBank/DDBJ databases">
        <authorList>
            <person name="Corre E."/>
            <person name="Pelletier E."/>
            <person name="Niang G."/>
            <person name="Scheremetjew M."/>
            <person name="Finn R."/>
            <person name="Kale V."/>
            <person name="Holt S."/>
            <person name="Cochrane G."/>
            <person name="Meng A."/>
            <person name="Brown T."/>
            <person name="Cohen L."/>
        </authorList>
    </citation>
    <scope>NUCLEOTIDE SEQUENCE</scope>
    <source>
        <strain evidence="4">Pbaha01</strain>
    </source>
</reference>
<dbReference type="PROSITE" id="PS50850">
    <property type="entry name" value="MFS"/>
    <property type="match status" value="1"/>
</dbReference>
<evidence type="ECO:0000259" key="3">
    <source>
        <dbReference type="PROSITE" id="PS50850"/>
    </source>
</evidence>
<protein>
    <recommendedName>
        <fullName evidence="3">Major facilitator superfamily (MFS) profile domain-containing protein</fullName>
    </recommendedName>
</protein>
<feature type="transmembrane region" description="Helical" evidence="2">
    <location>
        <begin position="33"/>
        <end position="51"/>
    </location>
</feature>
<accession>A0A7S0AA85</accession>
<feature type="transmembrane region" description="Helical" evidence="2">
    <location>
        <begin position="58"/>
        <end position="81"/>
    </location>
</feature>
<feature type="domain" description="Major facilitator superfamily (MFS) profile" evidence="3">
    <location>
        <begin position="1"/>
        <end position="171"/>
    </location>
</feature>
<gene>
    <name evidence="4" type="ORF">PBAH0796_LOCUS12991</name>
</gene>
<evidence type="ECO:0000313" key="4">
    <source>
        <dbReference type="EMBL" id="CAD8357624.1"/>
    </source>
</evidence>
<dbReference type="Gene3D" id="1.20.1250.20">
    <property type="entry name" value="MFS general substrate transporter like domains"/>
    <property type="match status" value="1"/>
</dbReference>
<proteinExistence type="predicted"/>
<dbReference type="AlphaFoldDB" id="A0A7S0AA85"/>
<comment type="subcellular location">
    <subcellularLocation>
        <location evidence="1">Membrane</location>
        <topology evidence="1">Multi-pass membrane protein</topology>
    </subcellularLocation>
</comment>
<dbReference type="InterPro" id="IPR036259">
    <property type="entry name" value="MFS_trans_sf"/>
</dbReference>
<keyword evidence="2" id="KW-0812">Transmembrane</keyword>
<evidence type="ECO:0000256" key="2">
    <source>
        <dbReference type="SAM" id="Phobius"/>
    </source>
</evidence>
<dbReference type="InterPro" id="IPR020846">
    <property type="entry name" value="MFS_dom"/>
</dbReference>
<feature type="transmembrane region" description="Helical" evidence="2">
    <location>
        <begin position="126"/>
        <end position="144"/>
    </location>
</feature>
<dbReference type="EMBL" id="HBEG01021511">
    <property type="protein sequence ID" value="CAD8357624.1"/>
    <property type="molecule type" value="Transcribed_RNA"/>
</dbReference>
<feature type="transmembrane region" description="Helical" evidence="2">
    <location>
        <begin position="93"/>
        <end position="114"/>
    </location>
</feature>
<name>A0A7S0AA85_9DINO</name>
<dbReference type="Pfam" id="PF07690">
    <property type="entry name" value="MFS_1"/>
    <property type="match status" value="1"/>
</dbReference>
<dbReference type="GO" id="GO:0016020">
    <property type="term" value="C:membrane"/>
    <property type="evidence" value="ECO:0007669"/>
    <property type="project" value="UniProtKB-SubCell"/>
</dbReference>
<organism evidence="4">
    <name type="scientific">Pyrodinium bahamense</name>
    <dbReference type="NCBI Taxonomy" id="73915"/>
    <lineage>
        <taxon>Eukaryota</taxon>
        <taxon>Sar</taxon>
        <taxon>Alveolata</taxon>
        <taxon>Dinophyceae</taxon>
        <taxon>Gonyaulacales</taxon>
        <taxon>Pyrocystaceae</taxon>
        <taxon>Pyrodinium</taxon>
    </lineage>
</organism>
<dbReference type="InterPro" id="IPR011701">
    <property type="entry name" value="MFS"/>
</dbReference>
<dbReference type="SUPFAM" id="SSF103473">
    <property type="entry name" value="MFS general substrate transporter"/>
    <property type="match status" value="1"/>
</dbReference>
<keyword evidence="2" id="KW-1133">Transmembrane helix</keyword>